<dbReference type="InterPro" id="IPR019811">
    <property type="entry name" value="HDH_CS"/>
</dbReference>
<dbReference type="EMBL" id="FOES01000011">
    <property type="protein sequence ID" value="SEQ32441.1"/>
    <property type="molecule type" value="Genomic_DNA"/>
</dbReference>
<dbReference type="EC" id="1.1.1.3" evidence="4 14"/>
<dbReference type="GO" id="GO:0004412">
    <property type="term" value="F:homoserine dehydrogenase activity"/>
    <property type="evidence" value="ECO:0007669"/>
    <property type="project" value="UniProtKB-EC"/>
</dbReference>
<feature type="binding site" evidence="13">
    <location>
        <position position="107"/>
    </location>
    <ligand>
        <name>NADPH</name>
        <dbReference type="ChEBI" id="CHEBI:57783"/>
    </ligand>
</feature>
<feature type="binding site" evidence="13">
    <location>
        <begin position="13"/>
        <end position="18"/>
    </location>
    <ligand>
        <name>NADP(+)</name>
        <dbReference type="ChEBI" id="CHEBI:58349"/>
    </ligand>
</feature>
<dbReference type="UniPathway" id="UPA00050">
    <property type="reaction ID" value="UER00063"/>
</dbReference>
<feature type="binding site" evidence="13">
    <location>
        <position position="192"/>
    </location>
    <ligand>
        <name>L-homoserine</name>
        <dbReference type="ChEBI" id="CHEBI:57476"/>
    </ligand>
</feature>
<dbReference type="GO" id="GO:0009086">
    <property type="term" value="P:methionine biosynthetic process"/>
    <property type="evidence" value="ECO:0007669"/>
    <property type="project" value="UniProtKB-KW"/>
</dbReference>
<dbReference type="STRING" id="571933.SAMN05216362_11118"/>
<gene>
    <name evidence="18" type="ORF">SAMN05216362_11118</name>
</gene>
<evidence type="ECO:0000256" key="15">
    <source>
        <dbReference type="RuleBase" id="RU004171"/>
    </source>
</evidence>
<dbReference type="AlphaFoldDB" id="A0A1H9F3H2"/>
<dbReference type="InterPro" id="IPR005106">
    <property type="entry name" value="Asp/hSer_DH_NAD-bd"/>
</dbReference>
<dbReference type="GO" id="GO:0009088">
    <property type="term" value="P:threonine biosynthetic process"/>
    <property type="evidence" value="ECO:0007669"/>
    <property type="project" value="UniProtKB-UniPathway"/>
</dbReference>
<comment type="pathway">
    <text evidence="2 14">Amino-acid biosynthesis; L-methionine biosynthesis via de novo pathway; L-homoserine from L-aspartate: step 3/3.</text>
</comment>
<dbReference type="Pfam" id="PF00742">
    <property type="entry name" value="Homoserine_dh"/>
    <property type="match status" value="1"/>
</dbReference>
<keyword evidence="10 14" id="KW-0486">Methionine biosynthesis</keyword>
<evidence type="ECO:0000256" key="12">
    <source>
        <dbReference type="PIRSR" id="PIRSR036497-1"/>
    </source>
</evidence>
<dbReference type="Pfam" id="PF03447">
    <property type="entry name" value="NAD_binding_3"/>
    <property type="match status" value="1"/>
</dbReference>
<dbReference type="PROSITE" id="PS01042">
    <property type="entry name" value="HOMOSER_DHGENASE"/>
    <property type="match status" value="1"/>
</dbReference>
<evidence type="ECO:0000256" key="14">
    <source>
        <dbReference type="RuleBase" id="RU000579"/>
    </source>
</evidence>
<organism evidence="18 19">
    <name type="scientific">Piscibacillus halophilus</name>
    <dbReference type="NCBI Taxonomy" id="571933"/>
    <lineage>
        <taxon>Bacteria</taxon>
        <taxon>Bacillati</taxon>
        <taxon>Bacillota</taxon>
        <taxon>Bacilli</taxon>
        <taxon>Bacillales</taxon>
        <taxon>Bacillaceae</taxon>
        <taxon>Piscibacillus</taxon>
    </lineage>
</organism>
<dbReference type="NCBIfam" id="NF004976">
    <property type="entry name" value="PRK06349.1"/>
    <property type="match status" value="1"/>
</dbReference>
<keyword evidence="8 14" id="KW-0560">Oxidoreductase</keyword>
<evidence type="ECO:0000256" key="10">
    <source>
        <dbReference type="ARBA" id="ARBA00023167"/>
    </source>
</evidence>
<dbReference type="GO" id="GO:0050661">
    <property type="term" value="F:NADP binding"/>
    <property type="evidence" value="ECO:0007669"/>
    <property type="project" value="InterPro"/>
</dbReference>
<evidence type="ECO:0000256" key="3">
    <source>
        <dbReference type="ARBA" id="ARBA00006753"/>
    </source>
</evidence>
<feature type="domain" description="Aspartate/homoserine dehydrogenase NAD-binding" evidence="17">
    <location>
        <begin position="13"/>
        <end position="131"/>
    </location>
</feature>
<evidence type="ECO:0000313" key="18">
    <source>
        <dbReference type="EMBL" id="SEQ32441.1"/>
    </source>
</evidence>
<dbReference type="InterPro" id="IPR036291">
    <property type="entry name" value="NAD(P)-bd_dom_sf"/>
</dbReference>
<dbReference type="FunFam" id="3.30.360.10:FF:000005">
    <property type="entry name" value="Homoserine dehydrogenase"/>
    <property type="match status" value="1"/>
</dbReference>
<comment type="pathway">
    <text evidence="1 14">Amino-acid biosynthesis; L-threonine biosynthesis; L-threonine from L-aspartate: step 3/5.</text>
</comment>
<evidence type="ECO:0000256" key="13">
    <source>
        <dbReference type="PIRSR" id="PIRSR036497-2"/>
    </source>
</evidence>
<evidence type="ECO:0000256" key="5">
    <source>
        <dbReference type="ARBA" id="ARBA00013376"/>
    </source>
</evidence>
<feature type="domain" description="Homoserine dehydrogenase catalytic" evidence="16">
    <location>
        <begin position="139"/>
        <end position="317"/>
    </location>
</feature>
<dbReference type="OrthoDB" id="9808167at2"/>
<dbReference type="SUPFAM" id="SSF51735">
    <property type="entry name" value="NAD(P)-binding Rossmann-fold domains"/>
    <property type="match status" value="1"/>
</dbReference>
<dbReference type="RefSeq" id="WP_091773311.1">
    <property type="nucleotide sequence ID" value="NZ_FOES01000011.1"/>
</dbReference>
<evidence type="ECO:0000259" key="16">
    <source>
        <dbReference type="Pfam" id="PF00742"/>
    </source>
</evidence>
<keyword evidence="19" id="KW-1185">Reference proteome</keyword>
<dbReference type="Gene3D" id="3.30.360.10">
    <property type="entry name" value="Dihydrodipicolinate Reductase, domain 2"/>
    <property type="match status" value="1"/>
</dbReference>
<reference evidence="18 19" key="1">
    <citation type="submission" date="2016-10" db="EMBL/GenBank/DDBJ databases">
        <authorList>
            <person name="de Groot N.N."/>
        </authorList>
    </citation>
    <scope>NUCLEOTIDE SEQUENCE [LARGE SCALE GENOMIC DNA]</scope>
    <source>
        <strain evidence="18 19">DSM 21633</strain>
    </source>
</reference>
<dbReference type="InterPro" id="IPR022697">
    <property type="entry name" value="HDH_short"/>
</dbReference>
<keyword evidence="6 14" id="KW-0028">Amino-acid biosynthesis</keyword>
<keyword evidence="13 14" id="KW-0521">NADP</keyword>
<comment type="similarity">
    <text evidence="3 15">Belongs to the homoserine dehydrogenase family.</text>
</comment>
<dbReference type="Gene3D" id="3.40.50.720">
    <property type="entry name" value="NAD(P)-binding Rossmann-like Domain"/>
    <property type="match status" value="1"/>
</dbReference>
<evidence type="ECO:0000256" key="8">
    <source>
        <dbReference type="ARBA" id="ARBA00023002"/>
    </source>
</evidence>
<keyword evidence="7 14" id="KW-0791">Threonine biosynthesis</keyword>
<dbReference type="PANTHER" id="PTHR43331:SF1">
    <property type="entry name" value="HOMOSERINE DEHYDROGENASE"/>
    <property type="match status" value="1"/>
</dbReference>
<evidence type="ECO:0000256" key="11">
    <source>
        <dbReference type="ARBA" id="ARBA00048841"/>
    </source>
</evidence>
<name>A0A1H9F3H2_9BACI</name>
<proteinExistence type="inferred from homology"/>
<protein>
    <recommendedName>
        <fullName evidence="5 14">Homoserine dehydrogenase</fullName>
        <ecNumber evidence="4 14">1.1.1.3</ecNumber>
    </recommendedName>
</protein>
<sequence>MSDESSIKVALLGFGTVGSGVYEVIESRQNQLRHLVGHPIEVVAVLVDDISKERKMGSHVFVTDDFQEILALPDLDVVVEAIVGVEPAYTYLSHAIDQGLHVVTANKELFAHKGFELQKRAKDQGVELKFEATVAGGVPIIGALTKLLQVNQVLKIEAILNGTSNYILTKMREEQISLEKALTEAQALGYAEANPTNDIEGYDALYKIMILTELLTGRKVNQNYVRCAGISTISTDDINQANLRHERIKHVGVIEISGEKVFSEVSLLTVSESHKLYSVEGVDNAVLVTGDLIGELVFQGPGAGKYPTASVMVEDLVDIYNPVSKSIKLVTKK</sequence>
<accession>A0A1H9F3H2</accession>
<dbReference type="PANTHER" id="PTHR43331">
    <property type="entry name" value="HOMOSERINE DEHYDROGENASE"/>
    <property type="match status" value="1"/>
</dbReference>
<evidence type="ECO:0000256" key="9">
    <source>
        <dbReference type="ARBA" id="ARBA00023053"/>
    </source>
</evidence>
<dbReference type="SUPFAM" id="SSF55347">
    <property type="entry name" value="Glyceraldehyde-3-phosphate dehydrogenase-like, C-terminal domain"/>
    <property type="match status" value="1"/>
</dbReference>
<dbReference type="InterPro" id="IPR001342">
    <property type="entry name" value="HDH_cat"/>
</dbReference>
<dbReference type="PIRSF" id="PIRSF036497">
    <property type="entry name" value="HDH_short"/>
    <property type="match status" value="1"/>
</dbReference>
<evidence type="ECO:0000256" key="7">
    <source>
        <dbReference type="ARBA" id="ARBA00022697"/>
    </source>
</evidence>
<keyword evidence="9" id="KW-0915">Sodium</keyword>
<evidence type="ECO:0000256" key="2">
    <source>
        <dbReference type="ARBA" id="ARBA00005062"/>
    </source>
</evidence>
<evidence type="ECO:0000313" key="19">
    <source>
        <dbReference type="Proteomes" id="UP000199427"/>
    </source>
</evidence>
<evidence type="ECO:0000256" key="4">
    <source>
        <dbReference type="ARBA" id="ARBA00013213"/>
    </source>
</evidence>
<evidence type="ECO:0000256" key="1">
    <source>
        <dbReference type="ARBA" id="ARBA00005056"/>
    </source>
</evidence>
<comment type="catalytic activity">
    <reaction evidence="11">
        <text>L-homoserine + NADP(+) = L-aspartate 4-semialdehyde + NADPH + H(+)</text>
        <dbReference type="Rhea" id="RHEA:15761"/>
        <dbReference type="ChEBI" id="CHEBI:15378"/>
        <dbReference type="ChEBI" id="CHEBI:57476"/>
        <dbReference type="ChEBI" id="CHEBI:57783"/>
        <dbReference type="ChEBI" id="CHEBI:58349"/>
        <dbReference type="ChEBI" id="CHEBI:537519"/>
        <dbReference type="EC" id="1.1.1.3"/>
    </reaction>
    <physiologicalReaction direction="right-to-left" evidence="11">
        <dbReference type="Rhea" id="RHEA:15763"/>
    </physiologicalReaction>
</comment>
<evidence type="ECO:0000256" key="6">
    <source>
        <dbReference type="ARBA" id="ARBA00022605"/>
    </source>
</evidence>
<feature type="active site" description="Proton donor" evidence="12">
    <location>
        <position position="207"/>
    </location>
</feature>
<dbReference type="Proteomes" id="UP000199427">
    <property type="component" value="Unassembled WGS sequence"/>
</dbReference>
<dbReference type="UniPathway" id="UPA00051">
    <property type="reaction ID" value="UER00465"/>
</dbReference>
<evidence type="ECO:0000259" key="17">
    <source>
        <dbReference type="Pfam" id="PF03447"/>
    </source>
</evidence>